<keyword evidence="2 4" id="KW-0442">Lipid degradation</keyword>
<dbReference type="PANTHER" id="PTHR14226:SF76">
    <property type="entry name" value="NTE FAMILY PROTEIN RSSA"/>
    <property type="match status" value="1"/>
</dbReference>
<feature type="chain" id="PRO_5018299885" evidence="5">
    <location>
        <begin position="19"/>
        <end position="744"/>
    </location>
</feature>
<dbReference type="RefSeq" id="WP_121905881.1">
    <property type="nucleotide sequence ID" value="NZ_REFC01000011.1"/>
</dbReference>
<dbReference type="PROSITE" id="PS51635">
    <property type="entry name" value="PNPLA"/>
    <property type="match status" value="1"/>
</dbReference>
<dbReference type="GO" id="GO:0016042">
    <property type="term" value="P:lipid catabolic process"/>
    <property type="evidence" value="ECO:0007669"/>
    <property type="project" value="UniProtKB-UniRule"/>
</dbReference>
<sequence>MKKYLFLLLFCSSLVAFSQTKDTTDLKVGLVLSGGGAKGLAHIGALKAIEDAGVRIDYIGGTSMGAIIGALYASGYSAKQLDSIFNIVDFNTLIQDNIPRSAKTFYEKEESEKYALTLPFDKFQVSFPSGLSKGQNVYNLLSKLTGHVNTVQDFGKLPIPFFCVATDVERGKQVILDKGYLPRAVSASGALPTLFSPVVIDDRVLIDGGVVNNYPIDETKAKGMDIIIGVDVQDSLKSRSKLKSAFDVLVQINNYRTIRDMEVKRSKTDIYIQPKIDDFTVVSFSEGHKIITSGEVAAELQKSKLEAIAAQQKKIDRPTIDLIQETSAYITEVQIEGLEKYTRSYVLGKLKLKVPSVVSFDAFNEGVNNLSATGNFQDINYRSIRNEEGEYTVIFSLRENPSNMLLRLGVHYDDLYRTAGLINITRKRTLTNNDIASLDFIIGDNLRYNFNYYIDKGFYWSIGFNSAYNSFDKNVQVGFVSPELPSEDNPQINKLNLQYQDFTNQLYVETLFRRSFLLGGGLEHKYLRYLSETIGIDEDNNPRTVFESTNYYSTYGFLKYDTYDNSFFPKDGLYFNGDFHLYLFASGRNNDFKQFSIAKAKLGYARSFLTNFSALLTTEGGFKLGGDETRSFDFFAGGYGFKEINNIIPLYGYESLSLRGNTYLKTSITFDYEFLKNNHFNLAANISNIGDDLFSDGKWIDRINYTGFAAGYGMETFFGPIEVKYSFSPEREAGEWHVTAGFRF</sequence>
<evidence type="ECO:0000256" key="2">
    <source>
        <dbReference type="ARBA" id="ARBA00022963"/>
    </source>
</evidence>
<keyword evidence="3 4" id="KW-0443">Lipid metabolism</keyword>
<keyword evidence="1 4" id="KW-0378">Hydrolase</keyword>
<dbReference type="InterPro" id="IPR016035">
    <property type="entry name" value="Acyl_Trfase/lysoPLipase"/>
</dbReference>
<gene>
    <name evidence="7" type="ORF">BXY75_0265</name>
</gene>
<protein>
    <submittedName>
        <fullName evidence="7">NTE family protein</fullName>
    </submittedName>
</protein>
<organism evidence="7 8">
    <name type="scientific">Ulvibacter antarcticus</name>
    <dbReference type="NCBI Taxonomy" id="442714"/>
    <lineage>
        <taxon>Bacteria</taxon>
        <taxon>Pseudomonadati</taxon>
        <taxon>Bacteroidota</taxon>
        <taxon>Flavobacteriia</taxon>
        <taxon>Flavobacteriales</taxon>
        <taxon>Flavobacteriaceae</taxon>
        <taxon>Ulvibacter</taxon>
    </lineage>
</organism>
<feature type="signal peptide" evidence="5">
    <location>
        <begin position="1"/>
        <end position="18"/>
    </location>
</feature>
<feature type="short sequence motif" description="DGA/G" evidence="4">
    <location>
        <begin position="207"/>
        <end position="209"/>
    </location>
</feature>
<evidence type="ECO:0000256" key="1">
    <source>
        <dbReference type="ARBA" id="ARBA00022801"/>
    </source>
</evidence>
<evidence type="ECO:0000256" key="3">
    <source>
        <dbReference type="ARBA" id="ARBA00023098"/>
    </source>
</evidence>
<feature type="short sequence motif" description="GXSXG" evidence="4">
    <location>
        <begin position="61"/>
        <end position="65"/>
    </location>
</feature>
<evidence type="ECO:0000313" key="7">
    <source>
        <dbReference type="EMBL" id="RMA65851.1"/>
    </source>
</evidence>
<evidence type="ECO:0000259" key="6">
    <source>
        <dbReference type="PROSITE" id="PS51635"/>
    </source>
</evidence>
<accession>A0A3L9YYQ1</accession>
<evidence type="ECO:0000313" key="8">
    <source>
        <dbReference type="Proteomes" id="UP000271339"/>
    </source>
</evidence>
<dbReference type="OrthoDB" id="9770965at2"/>
<dbReference type="InterPro" id="IPR050301">
    <property type="entry name" value="NTE"/>
</dbReference>
<name>A0A3L9YYQ1_9FLAO</name>
<dbReference type="CDD" id="cd07205">
    <property type="entry name" value="Pat_PNPLA6_PNPLA7_NTE1_like"/>
    <property type="match status" value="1"/>
</dbReference>
<dbReference type="Gene3D" id="3.10.20.310">
    <property type="entry name" value="membrane protein fhac"/>
    <property type="match status" value="1"/>
</dbReference>
<dbReference type="InterPro" id="IPR043864">
    <property type="entry name" value="Omp85-like_dom"/>
</dbReference>
<dbReference type="AlphaFoldDB" id="A0A3L9YYQ1"/>
<dbReference type="Pfam" id="PF01734">
    <property type="entry name" value="Patatin"/>
    <property type="match status" value="1"/>
</dbReference>
<evidence type="ECO:0000256" key="4">
    <source>
        <dbReference type="PROSITE-ProRule" id="PRU01161"/>
    </source>
</evidence>
<dbReference type="PANTHER" id="PTHR14226">
    <property type="entry name" value="NEUROPATHY TARGET ESTERASE/SWISS CHEESE D.MELANOGASTER"/>
    <property type="match status" value="1"/>
</dbReference>
<reference evidence="7 8" key="1">
    <citation type="submission" date="2018-10" db="EMBL/GenBank/DDBJ databases">
        <title>Genomic Encyclopedia of Archaeal and Bacterial Type Strains, Phase II (KMG-II): from individual species to whole genera.</title>
        <authorList>
            <person name="Goeker M."/>
        </authorList>
    </citation>
    <scope>NUCLEOTIDE SEQUENCE [LARGE SCALE GENOMIC DNA]</scope>
    <source>
        <strain evidence="7 8">DSM 23424</strain>
    </source>
</reference>
<comment type="caution">
    <text evidence="7">The sequence shown here is derived from an EMBL/GenBank/DDBJ whole genome shotgun (WGS) entry which is preliminary data.</text>
</comment>
<feature type="active site" description="Proton acceptor" evidence="4">
    <location>
        <position position="207"/>
    </location>
</feature>
<feature type="short sequence motif" description="GXGXXG" evidence="4">
    <location>
        <begin position="34"/>
        <end position="39"/>
    </location>
</feature>
<dbReference type="GO" id="GO:0016787">
    <property type="term" value="F:hydrolase activity"/>
    <property type="evidence" value="ECO:0007669"/>
    <property type="project" value="UniProtKB-UniRule"/>
</dbReference>
<evidence type="ECO:0000256" key="5">
    <source>
        <dbReference type="SAM" id="SignalP"/>
    </source>
</evidence>
<dbReference type="InterPro" id="IPR002641">
    <property type="entry name" value="PNPLA_dom"/>
</dbReference>
<keyword evidence="8" id="KW-1185">Reference proteome</keyword>
<dbReference type="SUPFAM" id="SSF52151">
    <property type="entry name" value="FabD/lysophospholipase-like"/>
    <property type="match status" value="1"/>
</dbReference>
<dbReference type="Pfam" id="PF19143">
    <property type="entry name" value="Omp85_2"/>
    <property type="match status" value="1"/>
</dbReference>
<keyword evidence="5" id="KW-0732">Signal</keyword>
<dbReference type="Proteomes" id="UP000271339">
    <property type="component" value="Unassembled WGS sequence"/>
</dbReference>
<feature type="active site" description="Nucleophile" evidence="4">
    <location>
        <position position="63"/>
    </location>
</feature>
<dbReference type="Gene3D" id="3.40.1090.10">
    <property type="entry name" value="Cytosolic phospholipase A2 catalytic domain"/>
    <property type="match status" value="1"/>
</dbReference>
<feature type="domain" description="PNPLA" evidence="6">
    <location>
        <begin position="30"/>
        <end position="220"/>
    </location>
</feature>
<dbReference type="EMBL" id="REFC01000011">
    <property type="protein sequence ID" value="RMA65851.1"/>
    <property type="molecule type" value="Genomic_DNA"/>
</dbReference>
<proteinExistence type="predicted"/>